<feature type="transmembrane region" description="Helical" evidence="1">
    <location>
        <begin position="76"/>
        <end position="95"/>
    </location>
</feature>
<dbReference type="EMBL" id="JBGNYA010000001">
    <property type="protein sequence ID" value="MFA1611679.1"/>
    <property type="molecule type" value="Genomic_DNA"/>
</dbReference>
<keyword evidence="1" id="KW-0812">Transmembrane</keyword>
<keyword evidence="1" id="KW-1133">Transmembrane helix</keyword>
<evidence type="ECO:0000313" key="2">
    <source>
        <dbReference type="EMBL" id="MFA1611679.1"/>
    </source>
</evidence>
<dbReference type="Proteomes" id="UP001570511">
    <property type="component" value="Unassembled WGS sequence"/>
</dbReference>
<accession>A0ABD5MDH7</accession>
<feature type="transmembrane region" description="Helical" evidence="1">
    <location>
        <begin position="49"/>
        <end position="69"/>
    </location>
</feature>
<dbReference type="Pfam" id="PF24287">
    <property type="entry name" value="DUF7475"/>
    <property type="match status" value="1"/>
</dbReference>
<feature type="transmembrane region" description="Helical" evidence="1">
    <location>
        <begin position="21"/>
        <end position="43"/>
    </location>
</feature>
<dbReference type="RefSeq" id="WP_372390035.1">
    <property type="nucleotide sequence ID" value="NZ_JBGNYA010000001.1"/>
</dbReference>
<gene>
    <name evidence="2" type="ORF">OS889_11765</name>
</gene>
<protein>
    <submittedName>
        <fullName evidence="2">Uncharacterized protein</fullName>
    </submittedName>
</protein>
<evidence type="ECO:0000256" key="1">
    <source>
        <dbReference type="SAM" id="Phobius"/>
    </source>
</evidence>
<dbReference type="AlphaFoldDB" id="A0ABD5MDH7"/>
<reference evidence="2 3" key="1">
    <citation type="submission" date="2024-08" db="EMBL/GenBank/DDBJ databases">
        <title>Halobellus sp. MBLA0158 whole genome sequence.</title>
        <authorList>
            <person name="Hwang C.Y."/>
            <person name="Cho E.-S."/>
            <person name="Seo M.-J."/>
        </authorList>
    </citation>
    <scope>NUCLEOTIDE SEQUENCE [LARGE SCALE GENOMIC DNA]</scope>
    <source>
        <strain evidence="2 3">MBLA0158</strain>
    </source>
</reference>
<feature type="transmembrane region" description="Helical" evidence="1">
    <location>
        <begin position="101"/>
        <end position="122"/>
    </location>
</feature>
<sequence length="125" mass="13027">MATSTSTGGTLRTESLSGLHWLGIALAAVTGVLHLALGVSFVAGSLGSGLGWAFIVAGVGFLGGIAAILLDYRRRLVYLLGIPFTAGQIVIWYVVNAPDFSPPGIGDKIVQVLFVAVLIVLYRRS</sequence>
<dbReference type="InterPro" id="IPR055898">
    <property type="entry name" value="DUF7475"/>
</dbReference>
<keyword evidence="1" id="KW-0472">Membrane</keyword>
<name>A0ABD5MDH7_9EURY</name>
<organism evidence="2 3">
    <name type="scientific">Halobellus rubicundus</name>
    <dbReference type="NCBI Taxonomy" id="2996466"/>
    <lineage>
        <taxon>Archaea</taxon>
        <taxon>Methanobacteriati</taxon>
        <taxon>Methanobacteriota</taxon>
        <taxon>Stenosarchaea group</taxon>
        <taxon>Halobacteria</taxon>
        <taxon>Halobacteriales</taxon>
        <taxon>Haloferacaceae</taxon>
        <taxon>Halobellus</taxon>
    </lineage>
</organism>
<evidence type="ECO:0000313" key="3">
    <source>
        <dbReference type="Proteomes" id="UP001570511"/>
    </source>
</evidence>
<proteinExistence type="predicted"/>
<comment type="caution">
    <text evidence="2">The sequence shown here is derived from an EMBL/GenBank/DDBJ whole genome shotgun (WGS) entry which is preliminary data.</text>
</comment>
<keyword evidence="3" id="KW-1185">Reference proteome</keyword>